<feature type="transmembrane region" description="Helical" evidence="6">
    <location>
        <begin position="377"/>
        <end position="395"/>
    </location>
</feature>
<feature type="transmembrane region" description="Helical" evidence="6">
    <location>
        <begin position="172"/>
        <end position="192"/>
    </location>
</feature>
<dbReference type="STRING" id="1166073.SAMN05192530_11928"/>
<feature type="transmembrane region" description="Helical" evidence="6">
    <location>
        <begin position="12"/>
        <end position="35"/>
    </location>
</feature>
<feature type="transmembrane region" description="Helical" evidence="6">
    <location>
        <begin position="278"/>
        <end position="306"/>
    </location>
</feature>
<accession>A0A1H0ND90</accession>
<evidence type="ECO:0000256" key="5">
    <source>
        <dbReference type="ARBA" id="ARBA00023136"/>
    </source>
</evidence>
<feature type="transmembrane region" description="Helical" evidence="6">
    <location>
        <begin position="318"/>
        <end position="338"/>
    </location>
</feature>
<protein>
    <submittedName>
        <fullName evidence="7">Membrane protein involved in the export of O-antigen and teichoic acid</fullName>
    </submittedName>
</protein>
<feature type="transmembrane region" description="Helical" evidence="6">
    <location>
        <begin position="429"/>
        <end position="446"/>
    </location>
</feature>
<organism evidence="7 8">
    <name type="scientific">Aureimonas jatrophae</name>
    <dbReference type="NCBI Taxonomy" id="1166073"/>
    <lineage>
        <taxon>Bacteria</taxon>
        <taxon>Pseudomonadati</taxon>
        <taxon>Pseudomonadota</taxon>
        <taxon>Alphaproteobacteria</taxon>
        <taxon>Hyphomicrobiales</taxon>
        <taxon>Aurantimonadaceae</taxon>
        <taxon>Aureimonas</taxon>
    </lineage>
</organism>
<dbReference type="PANTHER" id="PTHR30250">
    <property type="entry name" value="PST FAMILY PREDICTED COLANIC ACID TRANSPORTER"/>
    <property type="match status" value="1"/>
</dbReference>
<comment type="subcellular location">
    <subcellularLocation>
        <location evidence="1">Cell membrane</location>
        <topology evidence="1">Multi-pass membrane protein</topology>
    </subcellularLocation>
</comment>
<dbReference type="RefSeq" id="WP_090677242.1">
    <property type="nucleotide sequence ID" value="NZ_FNIT01000019.1"/>
</dbReference>
<keyword evidence="5 6" id="KW-0472">Membrane</keyword>
<reference evidence="7 8" key="1">
    <citation type="submission" date="2016-10" db="EMBL/GenBank/DDBJ databases">
        <authorList>
            <person name="de Groot N.N."/>
        </authorList>
    </citation>
    <scope>NUCLEOTIDE SEQUENCE [LARGE SCALE GENOMIC DNA]</scope>
    <source>
        <strain evidence="8">L7-484,KACC 16230,DSM 25025</strain>
    </source>
</reference>
<feature type="transmembrane region" description="Helical" evidence="6">
    <location>
        <begin position="244"/>
        <end position="266"/>
    </location>
</feature>
<keyword evidence="8" id="KW-1185">Reference proteome</keyword>
<evidence type="ECO:0000256" key="4">
    <source>
        <dbReference type="ARBA" id="ARBA00022989"/>
    </source>
</evidence>
<feature type="transmembrane region" description="Helical" evidence="6">
    <location>
        <begin position="79"/>
        <end position="101"/>
    </location>
</feature>
<evidence type="ECO:0000256" key="6">
    <source>
        <dbReference type="SAM" id="Phobius"/>
    </source>
</evidence>
<dbReference type="AlphaFoldDB" id="A0A1H0ND90"/>
<feature type="transmembrane region" description="Helical" evidence="6">
    <location>
        <begin position="407"/>
        <end position="423"/>
    </location>
</feature>
<dbReference type="InterPro" id="IPR050833">
    <property type="entry name" value="Poly_Biosynth_Transport"/>
</dbReference>
<evidence type="ECO:0000256" key="3">
    <source>
        <dbReference type="ARBA" id="ARBA00022692"/>
    </source>
</evidence>
<evidence type="ECO:0000313" key="8">
    <source>
        <dbReference type="Proteomes" id="UP000198793"/>
    </source>
</evidence>
<feature type="transmembrane region" description="Helical" evidence="6">
    <location>
        <begin position="204"/>
        <end position="224"/>
    </location>
</feature>
<evidence type="ECO:0000256" key="2">
    <source>
        <dbReference type="ARBA" id="ARBA00022475"/>
    </source>
</evidence>
<gene>
    <name evidence="7" type="ORF">SAMN05192530_11928</name>
</gene>
<dbReference type="Proteomes" id="UP000198793">
    <property type="component" value="Unassembled WGS sequence"/>
</dbReference>
<keyword evidence="2" id="KW-1003">Cell membrane</keyword>
<feature type="transmembrane region" description="Helical" evidence="6">
    <location>
        <begin position="41"/>
        <end position="67"/>
    </location>
</feature>
<sequence length="473" mass="50256">MQLSRLAKPLGFVAIAALPAGSNLLMTLVLVRGLGIEAFGLWALIEPLLLIFGTVGALGIQYGVLFTTASQASDPRRNLSAAFVVALPVSFGLASVAWLLARDWLPGVGYANLVLPLVAETLALLIISSLRGQRRLGAWITFEAIRSLGLVLVAGLALQLGLAWVRSINELLVLRGVFTVSAVLFVALRLGVRPVWDRTLVWRMVRYGLPIAGSALVGMLTSSGDRFLLATFQTDLSVVASYAAHQRLTGILAVLTVTPLNLWFAVEAMRRDTAAEAQFFQGVVSLLLIALSLLLLVTFAATPLLWPYLFPGLEFHPAVFFVLTIAIVPQTLAIVLNIGGLREKKTHLNALIVACGSAALLLVGIPLVQMIAATGAAIARLAVFVTNATIARLVSQRIAPVPHSVRRMVPVLAAIALASASLFHAELGLPVWVLPLLSLGLALWGLKREAAVLAVLLGLKQKAAVDRVAAARP</sequence>
<dbReference type="OrthoDB" id="9800982at2"/>
<evidence type="ECO:0000256" key="1">
    <source>
        <dbReference type="ARBA" id="ARBA00004651"/>
    </source>
</evidence>
<feature type="transmembrane region" description="Helical" evidence="6">
    <location>
        <begin position="350"/>
        <end position="371"/>
    </location>
</feature>
<keyword evidence="3 6" id="KW-0812">Transmembrane</keyword>
<dbReference type="PANTHER" id="PTHR30250:SF11">
    <property type="entry name" value="O-ANTIGEN TRANSPORTER-RELATED"/>
    <property type="match status" value="1"/>
</dbReference>
<dbReference type="EMBL" id="FNIT01000019">
    <property type="protein sequence ID" value="SDO90613.1"/>
    <property type="molecule type" value="Genomic_DNA"/>
</dbReference>
<proteinExistence type="predicted"/>
<keyword evidence="4 6" id="KW-1133">Transmembrane helix</keyword>
<name>A0A1H0ND90_9HYPH</name>
<evidence type="ECO:0000313" key="7">
    <source>
        <dbReference type="EMBL" id="SDO90613.1"/>
    </source>
</evidence>
<feature type="transmembrane region" description="Helical" evidence="6">
    <location>
        <begin position="107"/>
        <end position="127"/>
    </location>
</feature>
<dbReference type="GO" id="GO:0005886">
    <property type="term" value="C:plasma membrane"/>
    <property type="evidence" value="ECO:0007669"/>
    <property type="project" value="UniProtKB-SubCell"/>
</dbReference>